<keyword evidence="5 9" id="KW-0812">Transmembrane</keyword>
<evidence type="ECO:0000256" key="3">
    <source>
        <dbReference type="ARBA" id="ARBA00022448"/>
    </source>
</evidence>
<keyword evidence="4" id="KW-1003">Cell membrane</keyword>
<dbReference type="KEGG" id="atm:ANT_12160"/>
<dbReference type="InterPro" id="IPR043429">
    <property type="entry name" value="ArtM/GltK/GlnP/TcyL/YhdX-like"/>
</dbReference>
<dbReference type="CDD" id="cd06261">
    <property type="entry name" value="TM_PBP2"/>
    <property type="match status" value="1"/>
</dbReference>
<evidence type="ECO:0000256" key="9">
    <source>
        <dbReference type="RuleBase" id="RU363032"/>
    </source>
</evidence>
<dbReference type="GO" id="GO:0006865">
    <property type="term" value="P:amino acid transport"/>
    <property type="evidence" value="ECO:0007669"/>
    <property type="project" value="UniProtKB-KW"/>
</dbReference>
<keyword evidence="12" id="KW-1185">Reference proteome</keyword>
<dbReference type="Proteomes" id="UP000008922">
    <property type="component" value="Chromosome"/>
</dbReference>
<feature type="transmembrane region" description="Helical" evidence="9">
    <location>
        <begin position="55"/>
        <end position="84"/>
    </location>
</feature>
<comment type="subcellular location">
    <subcellularLocation>
        <location evidence="1 9">Cell membrane</location>
        <topology evidence="1 9">Multi-pass membrane protein</topology>
    </subcellularLocation>
</comment>
<feature type="transmembrane region" description="Helical" evidence="9">
    <location>
        <begin position="259"/>
        <end position="281"/>
    </location>
</feature>
<dbReference type="PROSITE" id="PS50928">
    <property type="entry name" value="ABC_TM1"/>
    <property type="match status" value="1"/>
</dbReference>
<evidence type="ECO:0000256" key="6">
    <source>
        <dbReference type="ARBA" id="ARBA00022970"/>
    </source>
</evidence>
<protein>
    <submittedName>
        <fullName evidence="11">Amino acid ABC transporter permease protein</fullName>
    </submittedName>
</protein>
<evidence type="ECO:0000256" key="8">
    <source>
        <dbReference type="ARBA" id="ARBA00023136"/>
    </source>
</evidence>
<evidence type="ECO:0000256" key="7">
    <source>
        <dbReference type="ARBA" id="ARBA00022989"/>
    </source>
</evidence>
<gene>
    <name evidence="11" type="ordered locus">ANT_12160</name>
</gene>
<keyword evidence="3 9" id="KW-0813">Transport</keyword>
<evidence type="ECO:0000313" key="11">
    <source>
        <dbReference type="EMBL" id="BAJ63250.1"/>
    </source>
</evidence>
<feature type="transmembrane region" description="Helical" evidence="9">
    <location>
        <begin position="28"/>
        <end position="49"/>
    </location>
</feature>
<accession>E8N486</accession>
<proteinExistence type="inferred from homology"/>
<dbReference type="InterPro" id="IPR010065">
    <property type="entry name" value="AA_ABC_transptr_permease_3TM"/>
</dbReference>
<dbReference type="GO" id="GO:0022857">
    <property type="term" value="F:transmembrane transporter activity"/>
    <property type="evidence" value="ECO:0007669"/>
    <property type="project" value="InterPro"/>
</dbReference>
<keyword evidence="7 9" id="KW-1133">Transmembrane helix</keyword>
<sequence>MASGESSIPRSPVLSLPKESLQSRLEHFPWWFVAMVSIALATLGVIFSQPSYNQAFVFIQAGIHVTITTTLTAFVISLVIGLMAGLGRIARNVFFRNLSTLYVEIVRGIPMLVLIFFIAFVAVPAVTSALNALGRVLVEAGLTWAGGLTQLENSGVPMQIRAIIALSVTYGAFSAEVFRAGIQSIPKGQMEAARSQGMTYWQAMRYVILPQAIRNVLPALGNDFVSMLKDSSLVSVLAVRDITQVARLYAGQTFRYPEAFTTLAVLYLIMTLVLSLGVKAIERGLSHGQHR</sequence>
<evidence type="ECO:0000256" key="2">
    <source>
        <dbReference type="ARBA" id="ARBA00010072"/>
    </source>
</evidence>
<dbReference type="RefSeq" id="WP_013559638.1">
    <property type="nucleotide sequence ID" value="NC_014960.1"/>
</dbReference>
<dbReference type="NCBIfam" id="TIGR01726">
    <property type="entry name" value="HEQRo_perm_3TM"/>
    <property type="match status" value="1"/>
</dbReference>
<dbReference type="AlphaFoldDB" id="E8N486"/>
<dbReference type="PANTHER" id="PTHR30614">
    <property type="entry name" value="MEMBRANE COMPONENT OF AMINO ACID ABC TRANSPORTER"/>
    <property type="match status" value="1"/>
</dbReference>
<dbReference type="InParanoid" id="E8N486"/>
<evidence type="ECO:0000313" key="12">
    <source>
        <dbReference type="Proteomes" id="UP000008922"/>
    </source>
</evidence>
<comment type="similarity">
    <text evidence="2">Belongs to the binding-protein-dependent transport system permease family. HisMQ subfamily.</text>
</comment>
<keyword evidence="8 9" id="KW-0472">Membrane</keyword>
<dbReference type="FunCoup" id="E8N486">
    <property type="interactions" value="110"/>
</dbReference>
<evidence type="ECO:0000256" key="1">
    <source>
        <dbReference type="ARBA" id="ARBA00004651"/>
    </source>
</evidence>
<organism evidence="11 12">
    <name type="scientific">Anaerolinea thermophila (strain DSM 14523 / JCM 11388 / NBRC 100420 / UNI-1)</name>
    <dbReference type="NCBI Taxonomy" id="926569"/>
    <lineage>
        <taxon>Bacteria</taxon>
        <taxon>Bacillati</taxon>
        <taxon>Chloroflexota</taxon>
        <taxon>Anaerolineae</taxon>
        <taxon>Anaerolineales</taxon>
        <taxon>Anaerolineaceae</taxon>
        <taxon>Anaerolinea</taxon>
    </lineage>
</organism>
<feature type="transmembrane region" description="Helical" evidence="9">
    <location>
        <begin position="105"/>
        <end position="126"/>
    </location>
</feature>
<dbReference type="PANTHER" id="PTHR30614:SF20">
    <property type="entry name" value="GLUTAMINE TRANSPORT SYSTEM PERMEASE PROTEIN GLNP"/>
    <property type="match status" value="1"/>
</dbReference>
<evidence type="ECO:0000256" key="4">
    <source>
        <dbReference type="ARBA" id="ARBA00022475"/>
    </source>
</evidence>
<dbReference type="InterPro" id="IPR000515">
    <property type="entry name" value="MetI-like"/>
</dbReference>
<name>E8N486_ANATU</name>
<keyword evidence="6" id="KW-0029">Amino-acid transport</keyword>
<feature type="domain" description="ABC transmembrane type-1" evidence="10">
    <location>
        <begin position="63"/>
        <end position="278"/>
    </location>
</feature>
<dbReference type="EMBL" id="AP012029">
    <property type="protein sequence ID" value="BAJ63250.1"/>
    <property type="molecule type" value="Genomic_DNA"/>
</dbReference>
<evidence type="ECO:0000259" key="10">
    <source>
        <dbReference type="PROSITE" id="PS50928"/>
    </source>
</evidence>
<dbReference type="SUPFAM" id="SSF161098">
    <property type="entry name" value="MetI-like"/>
    <property type="match status" value="1"/>
</dbReference>
<dbReference type="GO" id="GO:0043190">
    <property type="term" value="C:ATP-binding cassette (ABC) transporter complex"/>
    <property type="evidence" value="ECO:0007669"/>
    <property type="project" value="InterPro"/>
</dbReference>
<dbReference type="STRING" id="926569.ANT_12160"/>
<dbReference type="HOGENOM" id="CLU_019602_1_1_0"/>
<dbReference type="InterPro" id="IPR035906">
    <property type="entry name" value="MetI-like_sf"/>
</dbReference>
<reference evidence="11 12" key="1">
    <citation type="submission" date="2010-12" db="EMBL/GenBank/DDBJ databases">
        <title>Whole genome sequence of Anaerolinea thermophila UNI-1.</title>
        <authorList>
            <person name="Narita-Yamada S."/>
            <person name="Kishi E."/>
            <person name="Watanabe Y."/>
            <person name="Takasaki K."/>
            <person name="Ankai A."/>
            <person name="Oguchi A."/>
            <person name="Fukui S."/>
            <person name="Takahashi M."/>
            <person name="Yashiro I."/>
            <person name="Hosoyama A."/>
            <person name="Sekiguchi Y."/>
            <person name="Hanada S."/>
            <person name="Fujita N."/>
        </authorList>
    </citation>
    <scope>NUCLEOTIDE SEQUENCE [LARGE SCALE GENOMIC DNA]</scope>
    <source>
        <strain evidence="12">DSM 14523 / JCM 11388 / NBRC 100420 / UNI-1</strain>
    </source>
</reference>
<evidence type="ECO:0000256" key="5">
    <source>
        <dbReference type="ARBA" id="ARBA00022692"/>
    </source>
</evidence>
<dbReference type="Gene3D" id="1.10.3720.10">
    <property type="entry name" value="MetI-like"/>
    <property type="match status" value="1"/>
</dbReference>
<dbReference type="eggNOG" id="COG0765">
    <property type="taxonomic scope" value="Bacteria"/>
</dbReference>
<dbReference type="OrthoDB" id="9787841at2"/>
<dbReference type="Pfam" id="PF00528">
    <property type="entry name" value="BPD_transp_1"/>
    <property type="match status" value="1"/>
</dbReference>